<dbReference type="EMBL" id="DXCM01000014">
    <property type="protein sequence ID" value="HIY91571.1"/>
    <property type="molecule type" value="Genomic_DNA"/>
</dbReference>
<proteinExistence type="predicted"/>
<sequence>MASNEVVLQDFSVNFTPTKITINNENELKQELESIADKYSGLIVTENNLKSVKSTRAKLNALNKGLDDKRKEIKSSYNAPLDEFEDKVKGYQAIINKSLEPISDGIKTLENSQREERKAHVQEVINEMAPEYDIDSTEIEIEKSWTNKTMTDIKLTRILSDGFNALKRKKDLFETNKKLVEEHCKYVGVEPAGWVSQLSDEYNATDVIKAIDQEVEDKKQKELAEQKRIESEKVIQESKQQKIGDSVIDSETGEVIQDDIPTEYAVSIQLIGSKVDIIQAIQKINGLSNVTSKVLNPLSAWEG</sequence>
<reference evidence="1" key="1">
    <citation type="journal article" date="2021" name="PeerJ">
        <title>Extensive microbial diversity within the chicken gut microbiome revealed by metagenomics and culture.</title>
        <authorList>
            <person name="Gilroy R."/>
            <person name="Ravi A."/>
            <person name="Getino M."/>
            <person name="Pursley I."/>
            <person name="Horton D.L."/>
            <person name="Alikhan N.F."/>
            <person name="Baker D."/>
            <person name="Gharbi K."/>
            <person name="Hall N."/>
            <person name="Watson M."/>
            <person name="Adriaenssens E.M."/>
            <person name="Foster-Nyarko E."/>
            <person name="Jarju S."/>
            <person name="Secka A."/>
            <person name="Antonio M."/>
            <person name="Oren A."/>
            <person name="Chaudhuri R.R."/>
            <person name="La Ragione R."/>
            <person name="Hildebrand F."/>
            <person name="Pallen M.J."/>
        </authorList>
    </citation>
    <scope>NUCLEOTIDE SEQUENCE</scope>
    <source>
        <strain evidence="1">3204</strain>
    </source>
</reference>
<name>A0A9D1ZLH3_9LACO</name>
<protein>
    <submittedName>
        <fullName evidence="1">DUF1351 domain-containing protein</fullName>
    </submittedName>
</protein>
<dbReference type="InterPro" id="IPR009785">
    <property type="entry name" value="Prophage_Lj928_Orf309"/>
</dbReference>
<reference evidence="1" key="2">
    <citation type="submission" date="2021-04" db="EMBL/GenBank/DDBJ databases">
        <authorList>
            <person name="Gilroy R."/>
        </authorList>
    </citation>
    <scope>NUCLEOTIDE SEQUENCE</scope>
    <source>
        <strain evidence="1">3204</strain>
    </source>
</reference>
<evidence type="ECO:0000313" key="2">
    <source>
        <dbReference type="Proteomes" id="UP000824013"/>
    </source>
</evidence>
<dbReference type="Pfam" id="PF07083">
    <property type="entry name" value="DUF1351"/>
    <property type="match status" value="1"/>
</dbReference>
<accession>A0A9D1ZLH3</accession>
<organism evidence="1 2">
    <name type="scientific">Candidatus Companilactobacillus pullicola</name>
    <dbReference type="NCBI Taxonomy" id="2838523"/>
    <lineage>
        <taxon>Bacteria</taxon>
        <taxon>Bacillati</taxon>
        <taxon>Bacillota</taxon>
        <taxon>Bacilli</taxon>
        <taxon>Lactobacillales</taxon>
        <taxon>Lactobacillaceae</taxon>
        <taxon>Companilactobacillus</taxon>
    </lineage>
</organism>
<evidence type="ECO:0000313" key="1">
    <source>
        <dbReference type="EMBL" id="HIY91571.1"/>
    </source>
</evidence>
<dbReference type="Proteomes" id="UP000824013">
    <property type="component" value="Unassembled WGS sequence"/>
</dbReference>
<comment type="caution">
    <text evidence="1">The sequence shown here is derived from an EMBL/GenBank/DDBJ whole genome shotgun (WGS) entry which is preliminary data.</text>
</comment>
<gene>
    <name evidence="1" type="ORF">H9820_01350</name>
</gene>
<dbReference type="AlphaFoldDB" id="A0A9D1ZLH3"/>